<keyword evidence="5 7" id="KW-0472">Membrane</keyword>
<keyword evidence="2 7" id="KW-0812">Transmembrane</keyword>
<dbReference type="Proteomes" id="UP001157186">
    <property type="component" value="Unassembled WGS sequence"/>
</dbReference>
<dbReference type="InterPro" id="IPR003646">
    <property type="entry name" value="SH3-like_bac-type"/>
</dbReference>
<dbReference type="SMART" id="SM00287">
    <property type="entry name" value="SH3b"/>
    <property type="match status" value="1"/>
</dbReference>
<comment type="subcellular location">
    <subcellularLocation>
        <location evidence="1">Membrane</location>
        <topology evidence="1">Single-pass membrane protein</topology>
    </subcellularLocation>
</comment>
<organism evidence="10 11">
    <name type="scientific">Thalassotalea insulae</name>
    <dbReference type="NCBI Taxonomy" id="2056778"/>
    <lineage>
        <taxon>Bacteria</taxon>
        <taxon>Pseudomonadati</taxon>
        <taxon>Pseudomonadota</taxon>
        <taxon>Gammaproteobacteria</taxon>
        <taxon>Alteromonadales</taxon>
        <taxon>Colwelliaceae</taxon>
        <taxon>Thalassotalea</taxon>
    </lineage>
</organism>
<proteinExistence type="predicted"/>
<sequence>MKKITCLLASVLIATSFIGHAEETEQTIDDNFTTAYISDDLFIYMHAGPGNNYRILGSINAGDEIKLTGKQENGYYQIIDTKERATWVEAKYVSTKPGLRVMIAELNTKLADSEDINLQTTSDLATANREIVKLSEQTKQLNQQISQLTQELTETTSQLSTQDMAIKKEYFFNGAIVLGIGLLFGLILPRLAARKKSSMDSWK</sequence>
<keyword evidence="11" id="KW-1185">Reference proteome</keyword>
<comment type="caution">
    <text evidence="10">The sequence shown here is derived from an EMBL/GenBank/DDBJ whole genome shotgun (WGS) entry which is preliminary data.</text>
</comment>
<evidence type="ECO:0000256" key="4">
    <source>
        <dbReference type="ARBA" id="ARBA00022989"/>
    </source>
</evidence>
<evidence type="ECO:0000256" key="8">
    <source>
        <dbReference type="SAM" id="SignalP"/>
    </source>
</evidence>
<dbReference type="Gene3D" id="2.30.30.40">
    <property type="entry name" value="SH3 Domains"/>
    <property type="match status" value="1"/>
</dbReference>
<dbReference type="PROSITE" id="PS51781">
    <property type="entry name" value="SH3B"/>
    <property type="match status" value="1"/>
</dbReference>
<evidence type="ECO:0000313" key="11">
    <source>
        <dbReference type="Proteomes" id="UP001157186"/>
    </source>
</evidence>
<evidence type="ECO:0000313" key="10">
    <source>
        <dbReference type="EMBL" id="GLX79556.1"/>
    </source>
</evidence>
<dbReference type="Pfam" id="PF08239">
    <property type="entry name" value="SH3_3"/>
    <property type="match status" value="1"/>
</dbReference>
<reference evidence="10 11" key="1">
    <citation type="submission" date="2023-03" db="EMBL/GenBank/DDBJ databases">
        <title>Draft genome sequence of Thalassotalea insulae KCTC 62186T.</title>
        <authorList>
            <person name="Sawabe T."/>
        </authorList>
    </citation>
    <scope>NUCLEOTIDE SEQUENCE [LARGE SCALE GENOMIC DNA]</scope>
    <source>
        <strain evidence="10 11">KCTC 62186</strain>
    </source>
</reference>
<dbReference type="RefSeq" id="WP_284245469.1">
    <property type="nucleotide sequence ID" value="NZ_BSST01000001.1"/>
</dbReference>
<keyword evidence="4 7" id="KW-1133">Transmembrane helix</keyword>
<feature type="signal peptide" evidence="8">
    <location>
        <begin position="1"/>
        <end position="21"/>
    </location>
</feature>
<evidence type="ECO:0000256" key="7">
    <source>
        <dbReference type="SAM" id="Phobius"/>
    </source>
</evidence>
<feature type="domain" description="SH3b" evidence="9">
    <location>
        <begin position="32"/>
        <end position="97"/>
    </location>
</feature>
<feature type="chain" id="PRO_5046065545" evidence="8">
    <location>
        <begin position="22"/>
        <end position="203"/>
    </location>
</feature>
<protein>
    <submittedName>
        <fullName evidence="10">Signal transduction protein</fullName>
    </submittedName>
</protein>
<gene>
    <name evidence="10" type="primary">htrG</name>
    <name evidence="10" type="ORF">tinsulaeT_28960</name>
</gene>
<keyword evidence="3 8" id="KW-0732">Signal</keyword>
<evidence type="ECO:0000256" key="5">
    <source>
        <dbReference type="ARBA" id="ARBA00023136"/>
    </source>
</evidence>
<feature type="transmembrane region" description="Helical" evidence="7">
    <location>
        <begin position="170"/>
        <end position="193"/>
    </location>
</feature>
<evidence type="ECO:0000256" key="6">
    <source>
        <dbReference type="SAM" id="Coils"/>
    </source>
</evidence>
<evidence type="ECO:0000256" key="1">
    <source>
        <dbReference type="ARBA" id="ARBA00004167"/>
    </source>
</evidence>
<keyword evidence="6" id="KW-0175">Coiled coil</keyword>
<dbReference type="PIRSF" id="PIRSF006158">
    <property type="entry name" value="UCP006158_SH3"/>
    <property type="match status" value="1"/>
</dbReference>
<evidence type="ECO:0000256" key="3">
    <source>
        <dbReference type="ARBA" id="ARBA00022729"/>
    </source>
</evidence>
<name>A0ABQ6GUE0_9GAMM</name>
<dbReference type="NCBIfam" id="TIGR04211">
    <property type="entry name" value="SH3_and_anchor"/>
    <property type="match status" value="1"/>
</dbReference>
<feature type="coiled-coil region" evidence="6">
    <location>
        <begin position="124"/>
        <end position="158"/>
    </location>
</feature>
<dbReference type="InterPro" id="IPR016476">
    <property type="entry name" value="SH3_dom_pro"/>
</dbReference>
<dbReference type="EMBL" id="BSST01000001">
    <property type="protein sequence ID" value="GLX79556.1"/>
    <property type="molecule type" value="Genomic_DNA"/>
</dbReference>
<accession>A0ABQ6GUE0</accession>
<evidence type="ECO:0000259" key="9">
    <source>
        <dbReference type="PROSITE" id="PS51781"/>
    </source>
</evidence>
<evidence type="ECO:0000256" key="2">
    <source>
        <dbReference type="ARBA" id="ARBA00022692"/>
    </source>
</evidence>